<proteinExistence type="predicted"/>
<reference evidence="1 2" key="1">
    <citation type="submission" date="2019-07" db="EMBL/GenBank/DDBJ databases">
        <title>Whole genome shotgun sequence of Meiothermus hypogaeus NBRC 106114.</title>
        <authorList>
            <person name="Hosoyama A."/>
            <person name="Uohara A."/>
            <person name="Ohji S."/>
            <person name="Ichikawa N."/>
        </authorList>
    </citation>
    <scope>NUCLEOTIDE SEQUENCE [LARGE SCALE GENOMIC DNA]</scope>
    <source>
        <strain evidence="1 2">NBRC 106114</strain>
    </source>
</reference>
<name>A0A511R043_9DEIN</name>
<evidence type="ECO:0000313" key="2">
    <source>
        <dbReference type="Proteomes" id="UP000321197"/>
    </source>
</evidence>
<dbReference type="Proteomes" id="UP000321197">
    <property type="component" value="Unassembled WGS sequence"/>
</dbReference>
<sequence length="65" mass="7352">MFGNFNSAELEVVIADKVSAYQAEAELERQLPRQALRRRLAHLLRAWAEALEPTPGLKNRQLHGA</sequence>
<accession>A0A511R043</accession>
<dbReference type="EMBL" id="BJXL01000027">
    <property type="protein sequence ID" value="GEM82980.1"/>
    <property type="molecule type" value="Genomic_DNA"/>
</dbReference>
<comment type="caution">
    <text evidence="1">The sequence shown here is derived from an EMBL/GenBank/DDBJ whole genome shotgun (WGS) entry which is preliminary data.</text>
</comment>
<dbReference type="RefSeq" id="WP_119339492.1">
    <property type="nucleotide sequence ID" value="NZ_BJXL01000027.1"/>
</dbReference>
<dbReference type="AlphaFoldDB" id="A0A511R043"/>
<evidence type="ECO:0000313" key="1">
    <source>
        <dbReference type="EMBL" id="GEM82980.1"/>
    </source>
</evidence>
<gene>
    <name evidence="1" type="ORF">MHY01S_11460</name>
</gene>
<protein>
    <submittedName>
        <fullName evidence="1">Uncharacterized protein</fullName>
    </submittedName>
</protein>
<organism evidence="1 2">
    <name type="scientific">Meiothermus hypogaeus NBRC 106114</name>
    <dbReference type="NCBI Taxonomy" id="1227553"/>
    <lineage>
        <taxon>Bacteria</taxon>
        <taxon>Thermotogati</taxon>
        <taxon>Deinococcota</taxon>
        <taxon>Deinococci</taxon>
        <taxon>Thermales</taxon>
        <taxon>Thermaceae</taxon>
        <taxon>Meiothermus</taxon>
    </lineage>
</organism>